<accession>A0AAJ6YXY9</accession>
<dbReference type="GO" id="GO:0004497">
    <property type="term" value="F:monooxygenase activity"/>
    <property type="evidence" value="ECO:0007669"/>
    <property type="project" value="UniProtKB-KW"/>
</dbReference>
<keyword evidence="7" id="KW-0503">Monooxygenase</keyword>
<evidence type="ECO:0000256" key="7">
    <source>
        <dbReference type="ARBA" id="ARBA00023033"/>
    </source>
</evidence>
<evidence type="ECO:0000313" key="9">
    <source>
        <dbReference type="Proteomes" id="UP000695007"/>
    </source>
</evidence>
<sequence length="480" mass="54914">MHRISKLYLSLANLVSRQSSMVDMPDCWNPPILNTLSSFFNLHRTKYLHEYVDTRHKKYGTIFRSKIGPTKAIFVSSAEIIREIFRLEGPTPQHFIPEAWLFYNRIRKQQRGLLFMDGQEWLHYRRILNKIMLSPNSVNLMIKPCHNAAEDLISNWKSFGNSGQVIPDLENQLYLWSIEVLLATLIGSLWNDYKHSVLDELQVLSRTLTRIFEHSVHLSRVSPRLAMLARFPSWCGFVTTADYALSAVSRLVEDMAKLENAEDGLLHQMMANGIRGAVLQRIVVDLILAAGDTTAYSMQWLMFLLANNPEVQEKIHNALGGLEEKEVLRDSLLKGAIKESLRLYPTAPFLTRVLPQDTLLGGYPAYKGELVVISLYSCGRDEVNFPRAQEFLPERWLRNEKGEFEGVINPNATLPFAMGVRSCIGKQLAVTQMSITIDKLLKNFKIQCLNTNEITMKLRLISAPSKPLQMRLIRRSTTCY</sequence>
<dbReference type="PANTHER" id="PTHR24279:SF120">
    <property type="entry name" value="CYTOCHROME P450"/>
    <property type="match status" value="1"/>
</dbReference>
<keyword evidence="3 8" id="KW-0349">Heme</keyword>
<dbReference type="GeneID" id="105368932"/>
<dbReference type="PRINTS" id="PR00463">
    <property type="entry name" value="EP450I"/>
</dbReference>
<dbReference type="Pfam" id="PF00067">
    <property type="entry name" value="p450"/>
    <property type="match status" value="1"/>
</dbReference>
<dbReference type="GO" id="GO:0016705">
    <property type="term" value="F:oxidoreductase activity, acting on paired donors, with incorporation or reduction of molecular oxygen"/>
    <property type="evidence" value="ECO:0007669"/>
    <property type="project" value="InterPro"/>
</dbReference>
<reference evidence="10" key="1">
    <citation type="submission" date="2025-08" db="UniProtKB">
        <authorList>
            <consortium name="RefSeq"/>
        </authorList>
    </citation>
    <scope>IDENTIFICATION</scope>
</reference>
<dbReference type="PRINTS" id="PR00385">
    <property type="entry name" value="P450"/>
</dbReference>
<dbReference type="AlphaFoldDB" id="A0AAJ6YXY9"/>
<keyword evidence="5" id="KW-0560">Oxidoreductase</keyword>
<keyword evidence="6 8" id="KW-0408">Iron</keyword>
<evidence type="ECO:0000256" key="1">
    <source>
        <dbReference type="ARBA" id="ARBA00001971"/>
    </source>
</evidence>
<evidence type="ECO:0000256" key="3">
    <source>
        <dbReference type="ARBA" id="ARBA00022617"/>
    </source>
</evidence>
<dbReference type="RefSeq" id="XP_011506419.1">
    <property type="nucleotide sequence ID" value="XM_011508117.1"/>
</dbReference>
<dbReference type="CTD" id="44858"/>
<dbReference type="GO" id="GO:0020037">
    <property type="term" value="F:heme binding"/>
    <property type="evidence" value="ECO:0007669"/>
    <property type="project" value="InterPro"/>
</dbReference>
<evidence type="ECO:0000256" key="5">
    <source>
        <dbReference type="ARBA" id="ARBA00023002"/>
    </source>
</evidence>
<protein>
    <submittedName>
        <fullName evidence="10">Cytochrome P450 315a1, mitochondrial isoform X1</fullName>
    </submittedName>
</protein>
<dbReference type="InterPro" id="IPR036396">
    <property type="entry name" value="Cyt_P450_sf"/>
</dbReference>
<name>A0AAJ6YXY9_9HYME</name>
<evidence type="ECO:0000256" key="2">
    <source>
        <dbReference type="ARBA" id="ARBA00010617"/>
    </source>
</evidence>
<keyword evidence="9" id="KW-1185">Reference proteome</keyword>
<dbReference type="Gene3D" id="1.10.630.10">
    <property type="entry name" value="Cytochrome P450"/>
    <property type="match status" value="1"/>
</dbReference>
<evidence type="ECO:0000256" key="8">
    <source>
        <dbReference type="PIRSR" id="PIRSR602401-1"/>
    </source>
</evidence>
<gene>
    <name evidence="10" type="primary">LOC105368932</name>
</gene>
<organism evidence="9 10">
    <name type="scientific">Ceratosolen solmsi marchali</name>
    <dbReference type="NCBI Taxonomy" id="326594"/>
    <lineage>
        <taxon>Eukaryota</taxon>
        <taxon>Metazoa</taxon>
        <taxon>Ecdysozoa</taxon>
        <taxon>Arthropoda</taxon>
        <taxon>Hexapoda</taxon>
        <taxon>Insecta</taxon>
        <taxon>Pterygota</taxon>
        <taxon>Neoptera</taxon>
        <taxon>Endopterygota</taxon>
        <taxon>Hymenoptera</taxon>
        <taxon>Apocrita</taxon>
        <taxon>Proctotrupomorpha</taxon>
        <taxon>Chalcidoidea</taxon>
        <taxon>Agaonidae</taxon>
        <taxon>Agaoninae</taxon>
        <taxon>Ceratosolen</taxon>
    </lineage>
</organism>
<evidence type="ECO:0000256" key="6">
    <source>
        <dbReference type="ARBA" id="ARBA00023004"/>
    </source>
</evidence>
<evidence type="ECO:0000313" key="10">
    <source>
        <dbReference type="RefSeq" id="XP_011506419.1"/>
    </source>
</evidence>
<dbReference type="Proteomes" id="UP000695007">
    <property type="component" value="Unplaced"/>
</dbReference>
<comment type="cofactor">
    <cofactor evidence="1 8">
        <name>heme</name>
        <dbReference type="ChEBI" id="CHEBI:30413"/>
    </cofactor>
</comment>
<dbReference type="GO" id="GO:0005506">
    <property type="term" value="F:iron ion binding"/>
    <property type="evidence" value="ECO:0007669"/>
    <property type="project" value="InterPro"/>
</dbReference>
<keyword evidence="4 8" id="KW-0479">Metal-binding</keyword>
<dbReference type="InterPro" id="IPR050479">
    <property type="entry name" value="CYP11_CYP27_families"/>
</dbReference>
<dbReference type="KEGG" id="csol:105368932"/>
<dbReference type="InterPro" id="IPR002401">
    <property type="entry name" value="Cyt_P450_E_grp-I"/>
</dbReference>
<proteinExistence type="inferred from homology"/>
<dbReference type="CDD" id="cd11054">
    <property type="entry name" value="CYP24A1-like"/>
    <property type="match status" value="1"/>
</dbReference>
<comment type="similarity">
    <text evidence="2">Belongs to the cytochrome P450 family.</text>
</comment>
<feature type="binding site" description="axial binding residue" evidence="8">
    <location>
        <position position="423"/>
    </location>
    <ligand>
        <name>heme</name>
        <dbReference type="ChEBI" id="CHEBI:30413"/>
    </ligand>
    <ligandPart>
        <name>Fe</name>
        <dbReference type="ChEBI" id="CHEBI:18248"/>
    </ligandPart>
</feature>
<evidence type="ECO:0000256" key="4">
    <source>
        <dbReference type="ARBA" id="ARBA00022723"/>
    </source>
</evidence>
<dbReference type="InterPro" id="IPR001128">
    <property type="entry name" value="Cyt_P450"/>
</dbReference>
<dbReference type="PANTHER" id="PTHR24279">
    <property type="entry name" value="CYTOCHROME P450"/>
    <property type="match status" value="1"/>
</dbReference>
<dbReference type="SUPFAM" id="SSF48264">
    <property type="entry name" value="Cytochrome P450"/>
    <property type="match status" value="1"/>
</dbReference>